<name>A0A2P9J4Y1_9CAUD</name>
<keyword evidence="2" id="KW-1185">Reference proteome</keyword>
<protein>
    <submittedName>
        <fullName evidence="1">Uncharacterized protein</fullName>
    </submittedName>
</protein>
<organism evidence="1 2">
    <name type="scientific">Pectobacterium phage vB_PatP_CB4</name>
    <dbReference type="NCBI Taxonomy" id="1958919"/>
    <lineage>
        <taxon>Viruses</taxon>
        <taxon>Duplodnaviria</taxon>
        <taxon>Heunggongvirae</taxon>
        <taxon>Uroviricota</taxon>
        <taxon>Caudoviricetes</taxon>
        <taxon>Schitoviridae</taxon>
        <taxon>Cbunavirus</taxon>
        <taxon>Cbunavirus CB4</taxon>
    </lineage>
</organism>
<dbReference type="Proteomes" id="UP000241311">
    <property type="component" value="Segment"/>
</dbReference>
<sequence>MVQAVATQETKYRLVLELTPNELVTLQAMMQNTPFMGDGATEPEDATRIRRAIFEACSRHRT</sequence>
<evidence type="ECO:0000313" key="2">
    <source>
        <dbReference type="Proteomes" id="UP000241311"/>
    </source>
</evidence>
<dbReference type="EMBL" id="KY549659">
    <property type="protein sequence ID" value="AQT27887.1"/>
    <property type="molecule type" value="Genomic_DNA"/>
</dbReference>
<proteinExistence type="predicted"/>
<evidence type="ECO:0000313" key="1">
    <source>
        <dbReference type="EMBL" id="AQT27887.1"/>
    </source>
</evidence>
<accession>A0A2P9J4Y1</accession>
<gene>
    <name evidence="1" type="ORF">CB4_45</name>
</gene>
<reference evidence="1 2" key="1">
    <citation type="submission" date="2017-01" db="EMBL/GenBank/DDBJ databases">
        <title>Isolation and characterization of Pectobacterium phages.</title>
        <authorList>
            <person name="Buttimer C.T.H."/>
            <person name="Lucid A."/>
            <person name="Coffey A."/>
        </authorList>
    </citation>
    <scope>NUCLEOTIDE SEQUENCE [LARGE SCALE GENOMIC DNA]</scope>
</reference>